<reference evidence="1 2" key="2">
    <citation type="journal article" date="2007" name="PLoS Biol.">
        <title>Principles of genome evolution in the Drosophila melanogaster species group.</title>
        <authorList>
            <person name="Ranz J.M."/>
            <person name="Maurin D."/>
            <person name="Chan Y.S."/>
            <person name="von Grotthuss M."/>
            <person name="Hillier L.W."/>
            <person name="Roote J."/>
            <person name="Ashburner M."/>
            <person name="Bergman C.M."/>
        </authorList>
    </citation>
    <scope>NUCLEOTIDE SEQUENCE [LARGE SCALE GENOMIC DNA]</scope>
    <source>
        <strain evidence="2">Tai18E2 / Tucson 14021-0261.01</strain>
    </source>
</reference>
<dbReference type="Proteomes" id="UP000002282">
    <property type="component" value="Chromosome 2L"/>
</dbReference>
<sequence length="88" mass="9306">MQQVGGFERLNGVTFGMAIGMAFGVANSQLQDSLVLREMRACCAQQSPTQRRSISGAVSVSESVFVSVARFAVVNALFTPSGGHLVKL</sequence>
<gene>
    <name evidence="1" type="primary">Dyak\GE27677</name>
    <name evidence="1" type="synonym">GE27677</name>
    <name evidence="1" type="ORF">Dyak_GE27677</name>
</gene>
<protein>
    <submittedName>
        <fullName evidence="1">Uncharacterized protein, isoform B</fullName>
    </submittedName>
</protein>
<dbReference type="AlphaFoldDB" id="A0A0R1DS16"/>
<dbReference type="KEGG" id="dya:Dyak_GE27677"/>
<proteinExistence type="predicted"/>
<evidence type="ECO:0000313" key="1">
    <source>
        <dbReference type="EMBL" id="KRJ98546.1"/>
    </source>
</evidence>
<keyword evidence="2" id="KW-1185">Reference proteome</keyword>
<name>A0A0R1DS16_DROYA</name>
<evidence type="ECO:0000313" key="2">
    <source>
        <dbReference type="Proteomes" id="UP000002282"/>
    </source>
</evidence>
<dbReference type="EMBL" id="CM000157">
    <property type="protein sequence ID" value="KRJ98546.1"/>
    <property type="molecule type" value="Genomic_DNA"/>
</dbReference>
<reference evidence="1 2" key="1">
    <citation type="journal article" date="2007" name="Nature">
        <title>Evolution of genes and genomes on the Drosophila phylogeny.</title>
        <authorList>
            <consortium name="Drosophila 12 Genomes Consortium"/>
            <person name="Clark A.G."/>
            <person name="Eisen M.B."/>
            <person name="Smith D.R."/>
            <person name="Bergman C.M."/>
            <person name="Oliver B."/>
            <person name="Markow T.A."/>
            <person name="Kaufman T.C."/>
            <person name="Kellis M."/>
            <person name="Gelbart W."/>
            <person name="Iyer V.N."/>
            <person name="Pollard D.A."/>
            <person name="Sackton T.B."/>
            <person name="Larracuente A.M."/>
            <person name="Singh N.D."/>
            <person name="Abad J.P."/>
            <person name="Abt D.N."/>
            <person name="Adryan B."/>
            <person name="Aguade M."/>
            <person name="Akashi H."/>
            <person name="Anderson W.W."/>
            <person name="Aquadro C.F."/>
            <person name="Ardell D.H."/>
            <person name="Arguello R."/>
            <person name="Artieri C.G."/>
            <person name="Barbash D.A."/>
            <person name="Barker D."/>
            <person name="Barsanti P."/>
            <person name="Batterham P."/>
            <person name="Batzoglou S."/>
            <person name="Begun D."/>
            <person name="Bhutkar A."/>
            <person name="Blanco E."/>
            <person name="Bosak S.A."/>
            <person name="Bradley R.K."/>
            <person name="Brand A.D."/>
            <person name="Brent M.R."/>
            <person name="Brooks A.N."/>
            <person name="Brown R.H."/>
            <person name="Butlin R.K."/>
            <person name="Caggese C."/>
            <person name="Calvi B.R."/>
            <person name="Bernardo de Carvalho A."/>
            <person name="Caspi A."/>
            <person name="Castrezana S."/>
            <person name="Celniker S.E."/>
            <person name="Chang J.L."/>
            <person name="Chapple C."/>
            <person name="Chatterji S."/>
            <person name="Chinwalla A."/>
            <person name="Civetta A."/>
            <person name="Clifton S.W."/>
            <person name="Comeron J.M."/>
            <person name="Costello J.C."/>
            <person name="Coyne J.A."/>
            <person name="Daub J."/>
            <person name="David R.G."/>
            <person name="Delcher A.L."/>
            <person name="Delehaunty K."/>
            <person name="Do C.B."/>
            <person name="Ebling H."/>
            <person name="Edwards K."/>
            <person name="Eickbush T."/>
            <person name="Evans J.D."/>
            <person name="Filipski A."/>
            <person name="Findeiss S."/>
            <person name="Freyhult E."/>
            <person name="Fulton L."/>
            <person name="Fulton R."/>
            <person name="Garcia A.C."/>
            <person name="Gardiner A."/>
            <person name="Garfield D.A."/>
            <person name="Garvin B.E."/>
            <person name="Gibson G."/>
            <person name="Gilbert D."/>
            <person name="Gnerre S."/>
            <person name="Godfrey J."/>
            <person name="Good R."/>
            <person name="Gotea V."/>
            <person name="Gravely B."/>
            <person name="Greenberg A.J."/>
            <person name="Griffiths-Jones S."/>
            <person name="Gross S."/>
            <person name="Guigo R."/>
            <person name="Gustafson E.A."/>
            <person name="Haerty W."/>
            <person name="Hahn M.W."/>
            <person name="Halligan D.L."/>
            <person name="Halpern A.L."/>
            <person name="Halter G.M."/>
            <person name="Han M.V."/>
            <person name="Heger A."/>
            <person name="Hillier L."/>
            <person name="Hinrichs A.S."/>
            <person name="Holmes I."/>
            <person name="Hoskins R.A."/>
            <person name="Hubisz M.J."/>
            <person name="Hultmark D."/>
            <person name="Huntley M.A."/>
            <person name="Jaffe D.B."/>
            <person name="Jagadeeshan S."/>
            <person name="Jeck W.R."/>
            <person name="Johnson J."/>
            <person name="Jones C.D."/>
            <person name="Jordan W.C."/>
            <person name="Karpen G.H."/>
            <person name="Kataoka E."/>
            <person name="Keightley P.D."/>
            <person name="Kheradpour P."/>
            <person name="Kirkness E.F."/>
            <person name="Koerich L.B."/>
            <person name="Kristiansen K."/>
            <person name="Kudrna D."/>
            <person name="Kulathinal R.J."/>
            <person name="Kumar S."/>
            <person name="Kwok R."/>
            <person name="Lander E."/>
            <person name="Langley C.H."/>
            <person name="Lapoint R."/>
            <person name="Lazzaro B.P."/>
            <person name="Lee S.J."/>
            <person name="Levesque L."/>
            <person name="Li R."/>
            <person name="Lin C.F."/>
            <person name="Lin M.F."/>
            <person name="Lindblad-Toh K."/>
            <person name="Llopart A."/>
            <person name="Long M."/>
            <person name="Low L."/>
            <person name="Lozovsky E."/>
            <person name="Lu J."/>
            <person name="Luo M."/>
            <person name="Machado C.A."/>
            <person name="Makalowski W."/>
            <person name="Marzo M."/>
            <person name="Matsuda M."/>
            <person name="Matzkin L."/>
            <person name="McAllister B."/>
            <person name="McBride C.S."/>
            <person name="McKernan B."/>
            <person name="McKernan K."/>
            <person name="Mendez-Lago M."/>
            <person name="Minx P."/>
            <person name="Mollenhauer M.U."/>
            <person name="Montooth K."/>
            <person name="Mount S.M."/>
            <person name="Mu X."/>
            <person name="Myers E."/>
            <person name="Negre B."/>
            <person name="Newfeld S."/>
            <person name="Nielsen R."/>
            <person name="Noor M.A."/>
            <person name="O'Grady P."/>
            <person name="Pachter L."/>
            <person name="Papaceit M."/>
            <person name="Parisi M.J."/>
            <person name="Parisi M."/>
            <person name="Parts L."/>
            <person name="Pedersen J.S."/>
            <person name="Pesole G."/>
            <person name="Phillippy A.M."/>
            <person name="Ponting C.P."/>
            <person name="Pop M."/>
            <person name="Porcelli D."/>
            <person name="Powell J.R."/>
            <person name="Prohaska S."/>
            <person name="Pruitt K."/>
            <person name="Puig M."/>
            <person name="Quesneville H."/>
            <person name="Ram K.R."/>
            <person name="Rand D."/>
            <person name="Rasmussen M.D."/>
            <person name="Reed L.K."/>
            <person name="Reenan R."/>
            <person name="Reily A."/>
            <person name="Remington K.A."/>
            <person name="Rieger T.T."/>
            <person name="Ritchie M.G."/>
            <person name="Robin C."/>
            <person name="Rogers Y.H."/>
            <person name="Rohde C."/>
            <person name="Rozas J."/>
            <person name="Rubenfield M.J."/>
            <person name="Ruiz A."/>
            <person name="Russo S."/>
            <person name="Salzberg S.L."/>
            <person name="Sanchez-Gracia A."/>
            <person name="Saranga D.J."/>
            <person name="Sato H."/>
            <person name="Schaeffer S.W."/>
            <person name="Schatz M.C."/>
            <person name="Schlenke T."/>
            <person name="Schwartz R."/>
            <person name="Segarra C."/>
            <person name="Singh R.S."/>
            <person name="Sirot L."/>
            <person name="Sirota M."/>
            <person name="Sisneros N.B."/>
            <person name="Smith C.D."/>
            <person name="Smith T.F."/>
            <person name="Spieth J."/>
            <person name="Stage D.E."/>
            <person name="Stark A."/>
            <person name="Stephan W."/>
            <person name="Strausberg R.L."/>
            <person name="Strempel S."/>
            <person name="Sturgill D."/>
            <person name="Sutton G."/>
            <person name="Sutton G.G."/>
            <person name="Tao W."/>
            <person name="Teichmann S."/>
            <person name="Tobari Y.N."/>
            <person name="Tomimura Y."/>
            <person name="Tsolas J.M."/>
            <person name="Valente V.L."/>
            <person name="Venter E."/>
            <person name="Venter J.C."/>
            <person name="Vicario S."/>
            <person name="Vieira F.G."/>
            <person name="Vilella A.J."/>
            <person name="Villasante A."/>
            <person name="Walenz B."/>
            <person name="Wang J."/>
            <person name="Wasserman M."/>
            <person name="Watts T."/>
            <person name="Wilson D."/>
            <person name="Wilson R.K."/>
            <person name="Wing R.A."/>
            <person name="Wolfner M.F."/>
            <person name="Wong A."/>
            <person name="Wong G.K."/>
            <person name="Wu C.I."/>
            <person name="Wu G."/>
            <person name="Yamamoto D."/>
            <person name="Yang H.P."/>
            <person name="Yang S.P."/>
            <person name="Yorke J.A."/>
            <person name="Yoshida K."/>
            <person name="Zdobnov E."/>
            <person name="Zhang P."/>
            <person name="Zhang Y."/>
            <person name="Zimin A.V."/>
            <person name="Baldwin J."/>
            <person name="Abdouelleil A."/>
            <person name="Abdulkadir J."/>
            <person name="Abebe A."/>
            <person name="Abera B."/>
            <person name="Abreu J."/>
            <person name="Acer S.C."/>
            <person name="Aftuck L."/>
            <person name="Alexander A."/>
            <person name="An P."/>
            <person name="Anderson E."/>
            <person name="Anderson S."/>
            <person name="Arachi H."/>
            <person name="Azer M."/>
            <person name="Bachantsang P."/>
            <person name="Barry A."/>
            <person name="Bayul T."/>
            <person name="Berlin A."/>
            <person name="Bessette D."/>
            <person name="Bloom T."/>
            <person name="Blye J."/>
            <person name="Boguslavskiy L."/>
            <person name="Bonnet C."/>
            <person name="Boukhgalter B."/>
            <person name="Bourzgui I."/>
            <person name="Brown A."/>
            <person name="Cahill P."/>
            <person name="Channer S."/>
            <person name="Cheshatsang Y."/>
            <person name="Chuda L."/>
            <person name="Citroen M."/>
            <person name="Collymore A."/>
            <person name="Cooke P."/>
            <person name="Costello M."/>
            <person name="D'Aco K."/>
            <person name="Daza R."/>
            <person name="De Haan G."/>
            <person name="DeGray S."/>
            <person name="DeMaso C."/>
            <person name="Dhargay N."/>
            <person name="Dooley K."/>
            <person name="Dooley E."/>
            <person name="Doricent M."/>
            <person name="Dorje P."/>
            <person name="Dorjee K."/>
            <person name="Dupes A."/>
            <person name="Elong R."/>
            <person name="Falk J."/>
            <person name="Farina A."/>
            <person name="Faro S."/>
            <person name="Ferguson D."/>
            <person name="Fisher S."/>
            <person name="Foley C.D."/>
            <person name="Franke A."/>
            <person name="Friedrich D."/>
            <person name="Gadbois L."/>
            <person name="Gearin G."/>
            <person name="Gearin C.R."/>
            <person name="Giannoukos G."/>
            <person name="Goode T."/>
            <person name="Graham J."/>
            <person name="Grandbois E."/>
            <person name="Grewal S."/>
            <person name="Gyaltsen K."/>
            <person name="Hafez N."/>
            <person name="Hagos B."/>
            <person name="Hall J."/>
            <person name="Henson C."/>
            <person name="Hollinger A."/>
            <person name="Honan T."/>
            <person name="Huard M.D."/>
            <person name="Hughes L."/>
            <person name="Hurhula B."/>
            <person name="Husby M.E."/>
            <person name="Kamat A."/>
            <person name="Kanga B."/>
            <person name="Kashin S."/>
            <person name="Khazanovich D."/>
            <person name="Kisner P."/>
            <person name="Lance K."/>
            <person name="Lara M."/>
            <person name="Lee W."/>
            <person name="Lennon N."/>
            <person name="Letendre F."/>
            <person name="LeVine R."/>
            <person name="Lipovsky A."/>
            <person name="Liu X."/>
            <person name="Liu J."/>
            <person name="Liu S."/>
            <person name="Lokyitsang T."/>
            <person name="Lokyitsang Y."/>
            <person name="Lubonja R."/>
            <person name="Lui A."/>
            <person name="MacDonald P."/>
            <person name="Magnisalis V."/>
            <person name="Maru K."/>
            <person name="Matthews C."/>
            <person name="McCusker W."/>
            <person name="McDonough S."/>
            <person name="Mehta T."/>
            <person name="Meldrim J."/>
            <person name="Meneus L."/>
            <person name="Mihai O."/>
            <person name="Mihalev A."/>
            <person name="Mihova T."/>
            <person name="Mittelman R."/>
            <person name="Mlenga V."/>
            <person name="Montmayeur A."/>
            <person name="Mulrain L."/>
            <person name="Navidi A."/>
            <person name="Naylor J."/>
            <person name="Negash T."/>
            <person name="Nguyen T."/>
            <person name="Nguyen N."/>
            <person name="Nicol R."/>
            <person name="Norbu C."/>
            <person name="Norbu N."/>
            <person name="Novod N."/>
            <person name="O'Neill B."/>
            <person name="Osman S."/>
            <person name="Markiewicz E."/>
            <person name="Oyono O.L."/>
            <person name="Patti C."/>
            <person name="Phunkhang P."/>
            <person name="Pierre F."/>
            <person name="Priest M."/>
            <person name="Raghuraman S."/>
            <person name="Rege F."/>
            <person name="Reyes R."/>
            <person name="Rise C."/>
            <person name="Rogov P."/>
            <person name="Ross K."/>
            <person name="Ryan E."/>
            <person name="Settipalli S."/>
            <person name="Shea T."/>
            <person name="Sherpa N."/>
            <person name="Shi L."/>
            <person name="Shih D."/>
            <person name="Sparrow T."/>
            <person name="Spaulding J."/>
            <person name="Stalker J."/>
            <person name="Stange-Thomann N."/>
            <person name="Stavropoulos S."/>
            <person name="Stone C."/>
            <person name="Strader C."/>
            <person name="Tesfaye S."/>
            <person name="Thomson T."/>
            <person name="Thoulutsang Y."/>
            <person name="Thoulutsang D."/>
            <person name="Topham K."/>
            <person name="Topping I."/>
            <person name="Tsamla T."/>
            <person name="Vassiliev H."/>
            <person name="Vo A."/>
            <person name="Wangchuk T."/>
            <person name="Wangdi T."/>
            <person name="Weiand M."/>
            <person name="Wilkinson J."/>
            <person name="Wilson A."/>
            <person name="Yadav S."/>
            <person name="Young G."/>
            <person name="Yu Q."/>
            <person name="Zembek L."/>
            <person name="Zhong D."/>
            <person name="Zimmer A."/>
            <person name="Zwirko Z."/>
            <person name="Jaffe D.B."/>
            <person name="Alvarez P."/>
            <person name="Brockman W."/>
            <person name="Butler J."/>
            <person name="Chin C."/>
            <person name="Gnerre S."/>
            <person name="Grabherr M."/>
            <person name="Kleber M."/>
            <person name="Mauceli E."/>
            <person name="MacCallum I."/>
        </authorList>
    </citation>
    <scope>NUCLEOTIDE SEQUENCE [LARGE SCALE GENOMIC DNA]</scope>
    <source>
        <strain evidence="2">Tai18E2 / Tucson 14021-0261.01</strain>
    </source>
</reference>
<accession>A0A0R1DS16</accession>
<organism evidence="1 2">
    <name type="scientific">Drosophila yakuba</name>
    <name type="common">Fruit fly</name>
    <dbReference type="NCBI Taxonomy" id="7245"/>
    <lineage>
        <taxon>Eukaryota</taxon>
        <taxon>Metazoa</taxon>
        <taxon>Ecdysozoa</taxon>
        <taxon>Arthropoda</taxon>
        <taxon>Hexapoda</taxon>
        <taxon>Insecta</taxon>
        <taxon>Pterygota</taxon>
        <taxon>Neoptera</taxon>
        <taxon>Endopterygota</taxon>
        <taxon>Diptera</taxon>
        <taxon>Brachycera</taxon>
        <taxon>Muscomorpha</taxon>
        <taxon>Ephydroidea</taxon>
        <taxon>Drosophilidae</taxon>
        <taxon>Drosophila</taxon>
        <taxon>Sophophora</taxon>
    </lineage>
</organism>